<evidence type="ECO:0000313" key="5">
    <source>
        <dbReference type="EMBL" id="QPS09119.1"/>
    </source>
</evidence>
<reference evidence="5 6" key="1">
    <citation type="submission" date="2020-12" db="EMBL/GenBank/DDBJ databases">
        <title>FDA dAtabase for Regulatory Grade micrObial Sequences (FDA-ARGOS): Supporting development and validation of Infectious Disease Dx tests.</title>
        <authorList>
            <person name="Sproer C."/>
            <person name="Gronow S."/>
            <person name="Severitt S."/>
            <person name="Schroder I."/>
            <person name="Tallon L."/>
            <person name="Sadzewicz L."/>
            <person name="Zhao X."/>
            <person name="Boylan J."/>
            <person name="Ott S."/>
            <person name="Bowen H."/>
            <person name="Vavikolanu K."/>
            <person name="Mehta A."/>
            <person name="Aluvathingal J."/>
            <person name="Nadendla S."/>
            <person name="Lowell S."/>
            <person name="Myers T."/>
            <person name="Yan Y."/>
            <person name="Sichtig H."/>
        </authorList>
    </citation>
    <scope>NUCLEOTIDE SEQUENCE [LARGE SCALE GENOMIC DNA]</scope>
    <source>
        <strain evidence="5 6">FDAARGOS_909</strain>
    </source>
</reference>
<dbReference type="Proteomes" id="UP000594778">
    <property type="component" value="Chromosome"/>
</dbReference>
<dbReference type="Gene3D" id="2.40.50.100">
    <property type="match status" value="1"/>
</dbReference>
<dbReference type="Gene3D" id="1.10.287.470">
    <property type="entry name" value="Helix hairpin bin"/>
    <property type="match status" value="1"/>
</dbReference>
<dbReference type="Pfam" id="PF25973">
    <property type="entry name" value="BSH_CzcB"/>
    <property type="match status" value="1"/>
</dbReference>
<name>A0A7T2S568_DELAC</name>
<proteinExistence type="predicted"/>
<dbReference type="RefSeq" id="WP_197956156.1">
    <property type="nucleotide sequence ID" value="NZ_CP065668.1"/>
</dbReference>
<dbReference type="GO" id="GO:0060003">
    <property type="term" value="P:copper ion export"/>
    <property type="evidence" value="ECO:0007669"/>
    <property type="project" value="TreeGrafter"/>
</dbReference>
<dbReference type="SUPFAM" id="SSF111369">
    <property type="entry name" value="HlyD-like secretion proteins"/>
    <property type="match status" value="1"/>
</dbReference>
<dbReference type="InterPro" id="IPR051909">
    <property type="entry name" value="MFP_Cation_Efflux"/>
</dbReference>
<accession>A0A7T2S568</accession>
<dbReference type="EMBL" id="CP065668">
    <property type="protein sequence ID" value="QPS09119.1"/>
    <property type="molecule type" value="Genomic_DNA"/>
</dbReference>
<dbReference type="PANTHER" id="PTHR30097">
    <property type="entry name" value="CATION EFFLUX SYSTEM PROTEIN CUSB"/>
    <property type="match status" value="1"/>
</dbReference>
<dbReference type="GO" id="GO:0046914">
    <property type="term" value="F:transition metal ion binding"/>
    <property type="evidence" value="ECO:0007669"/>
    <property type="project" value="TreeGrafter"/>
</dbReference>
<dbReference type="GO" id="GO:0015679">
    <property type="term" value="P:plasma membrane copper ion transport"/>
    <property type="evidence" value="ECO:0007669"/>
    <property type="project" value="TreeGrafter"/>
</dbReference>
<keyword evidence="3" id="KW-0732">Signal</keyword>
<protein>
    <submittedName>
        <fullName evidence="5">Efflux RND transporter periplasmic adaptor subunit</fullName>
    </submittedName>
</protein>
<dbReference type="GO" id="GO:0030288">
    <property type="term" value="C:outer membrane-bounded periplasmic space"/>
    <property type="evidence" value="ECO:0007669"/>
    <property type="project" value="TreeGrafter"/>
</dbReference>
<feature type="signal peptide" evidence="3">
    <location>
        <begin position="1"/>
        <end position="25"/>
    </location>
</feature>
<keyword evidence="1" id="KW-0813">Transport</keyword>
<evidence type="ECO:0000256" key="3">
    <source>
        <dbReference type="SAM" id="SignalP"/>
    </source>
</evidence>
<organism evidence="5 6">
    <name type="scientific">Delftia acidovorans</name>
    <name type="common">Pseudomonas acidovorans</name>
    <name type="synonym">Comamonas acidovorans</name>
    <dbReference type="NCBI Taxonomy" id="80866"/>
    <lineage>
        <taxon>Bacteria</taxon>
        <taxon>Pseudomonadati</taxon>
        <taxon>Pseudomonadota</taxon>
        <taxon>Betaproteobacteria</taxon>
        <taxon>Burkholderiales</taxon>
        <taxon>Comamonadaceae</taxon>
        <taxon>Delftia</taxon>
    </lineage>
</organism>
<evidence type="ECO:0000256" key="2">
    <source>
        <dbReference type="SAM" id="MobiDB-lite"/>
    </source>
</evidence>
<dbReference type="InterPro" id="IPR058647">
    <property type="entry name" value="BSH_CzcB-like"/>
</dbReference>
<feature type="domain" description="CzcB-like barrel-sandwich hybrid" evidence="4">
    <location>
        <begin position="97"/>
        <end position="235"/>
    </location>
</feature>
<dbReference type="AlphaFoldDB" id="A0A7T2S568"/>
<evidence type="ECO:0000313" key="6">
    <source>
        <dbReference type="Proteomes" id="UP000594778"/>
    </source>
</evidence>
<evidence type="ECO:0000259" key="4">
    <source>
        <dbReference type="Pfam" id="PF25973"/>
    </source>
</evidence>
<evidence type="ECO:0000256" key="1">
    <source>
        <dbReference type="ARBA" id="ARBA00022448"/>
    </source>
</evidence>
<feature type="chain" id="PRO_5032994307" evidence="3">
    <location>
        <begin position="26"/>
        <end position="393"/>
    </location>
</feature>
<feature type="region of interest" description="Disordered" evidence="2">
    <location>
        <begin position="25"/>
        <end position="48"/>
    </location>
</feature>
<gene>
    <name evidence="5" type="ORF">I6G66_03440</name>
</gene>
<feature type="compositionally biased region" description="Low complexity" evidence="2">
    <location>
        <begin position="37"/>
        <end position="48"/>
    </location>
</feature>
<dbReference type="PANTHER" id="PTHR30097:SF4">
    <property type="entry name" value="SLR6042 PROTEIN"/>
    <property type="match status" value="1"/>
</dbReference>
<sequence>MMFSPWLLAGALALPAVGMAAQAQAAPASPSNPPPASASASASASGSGSVSASTPTSVALSAEQARALGVRFEPIQAAQRIEVSAHARVVLRPDAQAVVAAPYAGAVPRVLVALGQTVRTGQPVAVFTSPQLYEARRALLEAESQSRLARQALARDQALHEDGIIAASRWQATQARAAEAAAMAQARRAELAASGLQFVGNEVHLVAPRAGLVTEVLAVPGARVEASAPLLRVADPKALELDLLLGREVPLPGVGDRVQVAARGAQGKVAGMAPVGDGSAGMRVRVALERTGDLRVGESVTALLALAGADAGPSDGSAGGSGGARLRVPAAALAHWNNRTGVFVATGQGARFMPLSVEASDEATAVVRGTLPPKARIAVTGIAALKGLLGGGE</sequence>